<dbReference type="Proteomes" id="UP000197019">
    <property type="component" value="Chromosome"/>
</dbReference>
<evidence type="ECO:0000259" key="10">
    <source>
        <dbReference type="PROSITE" id="PS50929"/>
    </source>
</evidence>
<protein>
    <submittedName>
        <fullName evidence="11">Peptide ABC transporter</fullName>
    </submittedName>
</protein>
<dbReference type="GO" id="GO:0140359">
    <property type="term" value="F:ABC-type transporter activity"/>
    <property type="evidence" value="ECO:0007669"/>
    <property type="project" value="InterPro"/>
</dbReference>
<dbReference type="PROSITE" id="PS50929">
    <property type="entry name" value="ABC_TM1F"/>
    <property type="match status" value="1"/>
</dbReference>
<dbReference type="InterPro" id="IPR036640">
    <property type="entry name" value="ABC1_TM_sf"/>
</dbReference>
<dbReference type="PROSITE" id="PS00211">
    <property type="entry name" value="ABC_TRANSPORTER_1"/>
    <property type="match status" value="1"/>
</dbReference>
<evidence type="ECO:0000256" key="2">
    <source>
        <dbReference type="ARBA" id="ARBA00022448"/>
    </source>
</evidence>
<evidence type="ECO:0000256" key="3">
    <source>
        <dbReference type="ARBA" id="ARBA00022692"/>
    </source>
</evidence>
<keyword evidence="2" id="KW-0813">Transport</keyword>
<evidence type="ECO:0000259" key="9">
    <source>
        <dbReference type="PROSITE" id="PS50893"/>
    </source>
</evidence>
<evidence type="ECO:0000256" key="1">
    <source>
        <dbReference type="ARBA" id="ARBA00004651"/>
    </source>
</evidence>
<feature type="transmembrane region" description="Helical" evidence="8">
    <location>
        <begin position="145"/>
        <end position="162"/>
    </location>
</feature>
<evidence type="ECO:0000313" key="12">
    <source>
        <dbReference type="Proteomes" id="UP000197019"/>
    </source>
</evidence>
<dbReference type="SUPFAM" id="SSF52540">
    <property type="entry name" value="P-loop containing nucleoside triphosphate hydrolases"/>
    <property type="match status" value="1"/>
</dbReference>
<dbReference type="Pfam" id="PF00664">
    <property type="entry name" value="ABC_membrane"/>
    <property type="match status" value="1"/>
</dbReference>
<evidence type="ECO:0000256" key="4">
    <source>
        <dbReference type="ARBA" id="ARBA00022741"/>
    </source>
</evidence>
<keyword evidence="12" id="KW-1185">Reference proteome</keyword>
<dbReference type="InterPro" id="IPR027417">
    <property type="entry name" value="P-loop_NTPase"/>
</dbReference>
<dbReference type="EMBL" id="CP022129">
    <property type="protein sequence ID" value="ASF47404.1"/>
    <property type="molecule type" value="Genomic_DNA"/>
</dbReference>
<evidence type="ECO:0000256" key="5">
    <source>
        <dbReference type="ARBA" id="ARBA00022840"/>
    </source>
</evidence>
<dbReference type="InterPro" id="IPR003439">
    <property type="entry name" value="ABC_transporter-like_ATP-bd"/>
</dbReference>
<dbReference type="PANTHER" id="PTHR24221">
    <property type="entry name" value="ATP-BINDING CASSETTE SUB-FAMILY B"/>
    <property type="match status" value="1"/>
</dbReference>
<dbReference type="InterPro" id="IPR003593">
    <property type="entry name" value="AAA+_ATPase"/>
</dbReference>
<dbReference type="PROSITE" id="PS50893">
    <property type="entry name" value="ABC_TRANSPORTER_2"/>
    <property type="match status" value="1"/>
</dbReference>
<dbReference type="GO" id="GO:0005886">
    <property type="term" value="C:plasma membrane"/>
    <property type="evidence" value="ECO:0007669"/>
    <property type="project" value="UniProtKB-SubCell"/>
</dbReference>
<dbReference type="InterPro" id="IPR011527">
    <property type="entry name" value="ABC1_TM_dom"/>
</dbReference>
<dbReference type="SUPFAM" id="SSF90123">
    <property type="entry name" value="ABC transporter transmembrane region"/>
    <property type="match status" value="1"/>
</dbReference>
<dbReference type="SMART" id="SM00382">
    <property type="entry name" value="AAA"/>
    <property type="match status" value="1"/>
</dbReference>
<dbReference type="InterPro" id="IPR039421">
    <property type="entry name" value="Type_1_exporter"/>
</dbReference>
<dbReference type="GO" id="GO:0005524">
    <property type="term" value="F:ATP binding"/>
    <property type="evidence" value="ECO:0007669"/>
    <property type="project" value="UniProtKB-KW"/>
</dbReference>
<sequence>MFGYLWRTSWQAIVWVLIIGITSGLGSAALIATINQALSVPSEALLGQFVGLCALVLLSETLSFSLTSRLSEATIYKLRIRISQLILGSPYPNLQKLGKAKLLANLTTDIATLSQAFMLLPEICIHGAVVVGCLAYLAWLSWQMALALTGIIIVTVGTYRLLTQTPGRAFVKAREEYDKLGQSFRHLTEGIKELKLHAERSRDFMTRSLAASAENHRRLTLFANVTFMLANKYTFLVYYLAIGLILFGGIWHQAAPEVVSGYVLVLLFMTGHLAGLTHSLPAFVTARIALDKITQLGEALQTEPLGTPNAPLPKQWATFQFLTLDEVTHSFHREKENRRFTLGPINLEFRPGELVFLVGGNGSGKTTLAMLLMGLYHPELGEIRYNGVRISAANRAAYLQQFAVVFADFYLFDELFGFDADKITYKLMDYLERLHLQHKLTLNNGRFSTTALSQGQCKRLALLVAYLEDRPFYIFDEWAADQDPEFKELFYTELLPELKAKGKTVLAITHDDRYFHLADRCITLEEGQIKAIDYPPVTTPRPMVEFGEY</sequence>
<feature type="transmembrane region" description="Helical" evidence="8">
    <location>
        <begin position="46"/>
        <end position="67"/>
    </location>
</feature>
<dbReference type="InterPro" id="IPR015856">
    <property type="entry name" value="ABC_transpr_CbiO/EcfA_su"/>
</dbReference>
<keyword evidence="3 8" id="KW-0812">Transmembrane</keyword>
<evidence type="ECO:0000256" key="7">
    <source>
        <dbReference type="ARBA" id="ARBA00023136"/>
    </source>
</evidence>
<feature type="transmembrane region" description="Helical" evidence="8">
    <location>
        <begin position="261"/>
        <end position="284"/>
    </location>
</feature>
<evidence type="ECO:0000313" key="11">
    <source>
        <dbReference type="EMBL" id="ASF47404.1"/>
    </source>
</evidence>
<dbReference type="KEGG" id="mpsy:CEK71_15790"/>
<dbReference type="GO" id="GO:1904680">
    <property type="term" value="F:peptide transmembrane transporter activity"/>
    <property type="evidence" value="ECO:0007669"/>
    <property type="project" value="InterPro"/>
</dbReference>
<feature type="domain" description="ABC transporter" evidence="9">
    <location>
        <begin position="322"/>
        <end position="546"/>
    </location>
</feature>
<feature type="domain" description="ABC transmembrane type-1" evidence="10">
    <location>
        <begin position="10"/>
        <end position="285"/>
    </location>
</feature>
<evidence type="ECO:0000256" key="6">
    <source>
        <dbReference type="ARBA" id="ARBA00022989"/>
    </source>
</evidence>
<keyword evidence="6 8" id="KW-1133">Transmembrane helix</keyword>
<feature type="transmembrane region" description="Helical" evidence="8">
    <location>
        <begin position="236"/>
        <end position="255"/>
    </location>
</feature>
<dbReference type="InterPro" id="IPR017871">
    <property type="entry name" value="ABC_transporter-like_CS"/>
</dbReference>
<keyword evidence="7 8" id="KW-0472">Membrane</keyword>
<dbReference type="RefSeq" id="WP_088620276.1">
    <property type="nucleotide sequence ID" value="NZ_CP022129.1"/>
</dbReference>
<dbReference type="GO" id="GO:0016887">
    <property type="term" value="F:ATP hydrolysis activity"/>
    <property type="evidence" value="ECO:0007669"/>
    <property type="project" value="InterPro"/>
</dbReference>
<feature type="transmembrane region" description="Helical" evidence="8">
    <location>
        <begin position="12"/>
        <end position="34"/>
    </location>
</feature>
<accession>A0A1Z4C1M5</accession>
<dbReference type="Pfam" id="PF00005">
    <property type="entry name" value="ABC_tran"/>
    <property type="match status" value="1"/>
</dbReference>
<proteinExistence type="predicted"/>
<dbReference type="OrthoDB" id="9760776at2"/>
<dbReference type="AlphaFoldDB" id="A0A1Z4C1M5"/>
<gene>
    <name evidence="11" type="ORF">CEK71_15790</name>
</gene>
<dbReference type="Gene3D" id="3.40.50.300">
    <property type="entry name" value="P-loop containing nucleotide triphosphate hydrolases"/>
    <property type="match status" value="1"/>
</dbReference>
<name>A0A1Z4C1M5_9GAMM</name>
<keyword evidence="4" id="KW-0547">Nucleotide-binding</keyword>
<organism evidence="11 12">
    <name type="scientific">Methylovulum psychrotolerans</name>
    <dbReference type="NCBI Taxonomy" id="1704499"/>
    <lineage>
        <taxon>Bacteria</taxon>
        <taxon>Pseudomonadati</taxon>
        <taxon>Pseudomonadota</taxon>
        <taxon>Gammaproteobacteria</taxon>
        <taxon>Methylococcales</taxon>
        <taxon>Methylococcaceae</taxon>
        <taxon>Methylovulum</taxon>
    </lineage>
</organism>
<comment type="subcellular location">
    <subcellularLocation>
        <location evidence="1">Cell membrane</location>
        <topology evidence="1">Multi-pass membrane protein</topology>
    </subcellularLocation>
</comment>
<evidence type="ECO:0000256" key="8">
    <source>
        <dbReference type="SAM" id="Phobius"/>
    </source>
</evidence>
<dbReference type="CDD" id="cd03225">
    <property type="entry name" value="ABC_cobalt_CbiO_domain1"/>
    <property type="match status" value="1"/>
</dbReference>
<keyword evidence="5" id="KW-0067">ATP-binding</keyword>
<dbReference type="NCBIfam" id="TIGR01194">
    <property type="entry name" value="cyc_pep_trnsptr"/>
    <property type="match status" value="1"/>
</dbReference>
<reference evidence="11 12" key="1">
    <citation type="submission" date="2017-06" db="EMBL/GenBank/DDBJ databases">
        <title>Genome Sequencing of the methanotroph Methylovulum psychrotolerants str. HV10-M2 isolated from a high-altitude environment.</title>
        <authorList>
            <person name="Mateos-Rivera A."/>
        </authorList>
    </citation>
    <scope>NUCLEOTIDE SEQUENCE [LARGE SCALE GENOMIC DNA]</scope>
    <source>
        <strain evidence="11 12">HV10_M2</strain>
    </source>
</reference>
<feature type="transmembrane region" description="Helical" evidence="8">
    <location>
        <begin position="119"/>
        <end position="139"/>
    </location>
</feature>
<dbReference type="GO" id="GO:0034040">
    <property type="term" value="F:ATPase-coupled lipid transmembrane transporter activity"/>
    <property type="evidence" value="ECO:0007669"/>
    <property type="project" value="TreeGrafter"/>
</dbReference>
<dbReference type="InterPro" id="IPR005898">
    <property type="entry name" value="Cyc_pep_transpt_SyrD/YojI"/>
</dbReference>
<dbReference type="GO" id="GO:0015833">
    <property type="term" value="P:peptide transport"/>
    <property type="evidence" value="ECO:0007669"/>
    <property type="project" value="InterPro"/>
</dbReference>
<dbReference type="Gene3D" id="1.20.1560.10">
    <property type="entry name" value="ABC transporter type 1, transmembrane domain"/>
    <property type="match status" value="1"/>
</dbReference>
<dbReference type="PANTHER" id="PTHR24221:SF654">
    <property type="entry name" value="ATP-BINDING CASSETTE SUB-FAMILY B MEMBER 6"/>
    <property type="match status" value="1"/>
</dbReference>